<evidence type="ECO:0008006" key="2">
    <source>
        <dbReference type="Google" id="ProtNLM"/>
    </source>
</evidence>
<sequence length="380" mass="43407">MELYIQGKDHGWIILNSVVNGPLVWPTVVQEDGNVRLKIYEELSDKEKLHVDCDLKATNIVLQGLPPDVYSLVNHHKVAKDIWDRVKLLMQGTSLLKQEHECKLYDEFDKFSHVKGETLHQYYLSLPPEYGKFVTDVKLARDLHTSNYDHLYAYLEQQEAHANEARLMRKIFPCPLALVANYHQPQSHFNNYHSQYTTLQYQQQFSPLTQHVYSSPPQSNPYGAPHHSQQYPTAYPTNLSHTQPSVTKNAYLPLTIPQQPQAEFPQLDSCHVVPTFLSGIKPLFKMVKLPLNKFKEDKVKMLSVQEHKVMLQVHETITHNAAFQTDDLDYYDSDCDDISSAKAVLMASLSSCDSDVLSEIDAVRKTDIAAEVTKEIALSS</sequence>
<organism evidence="1">
    <name type="scientific">Tanacetum cinerariifolium</name>
    <name type="common">Dalmatian daisy</name>
    <name type="synonym">Chrysanthemum cinerariifolium</name>
    <dbReference type="NCBI Taxonomy" id="118510"/>
    <lineage>
        <taxon>Eukaryota</taxon>
        <taxon>Viridiplantae</taxon>
        <taxon>Streptophyta</taxon>
        <taxon>Embryophyta</taxon>
        <taxon>Tracheophyta</taxon>
        <taxon>Spermatophyta</taxon>
        <taxon>Magnoliopsida</taxon>
        <taxon>eudicotyledons</taxon>
        <taxon>Gunneridae</taxon>
        <taxon>Pentapetalae</taxon>
        <taxon>asterids</taxon>
        <taxon>campanulids</taxon>
        <taxon>Asterales</taxon>
        <taxon>Asteraceae</taxon>
        <taxon>Asteroideae</taxon>
        <taxon>Anthemideae</taxon>
        <taxon>Anthemidinae</taxon>
        <taxon>Tanacetum</taxon>
    </lineage>
</organism>
<proteinExistence type="predicted"/>
<name>A0A6L2MM04_TANCI</name>
<reference evidence="1" key="1">
    <citation type="journal article" date="2019" name="Sci. Rep.">
        <title>Draft genome of Tanacetum cinerariifolium, the natural source of mosquito coil.</title>
        <authorList>
            <person name="Yamashiro T."/>
            <person name="Shiraishi A."/>
            <person name="Satake H."/>
            <person name="Nakayama K."/>
        </authorList>
    </citation>
    <scope>NUCLEOTIDE SEQUENCE</scope>
</reference>
<dbReference type="EMBL" id="BKCJ010006994">
    <property type="protein sequence ID" value="GEU75003.1"/>
    <property type="molecule type" value="Genomic_DNA"/>
</dbReference>
<dbReference type="AlphaFoldDB" id="A0A6L2MM04"/>
<comment type="caution">
    <text evidence="1">The sequence shown here is derived from an EMBL/GenBank/DDBJ whole genome shotgun (WGS) entry which is preliminary data.</text>
</comment>
<evidence type="ECO:0000313" key="1">
    <source>
        <dbReference type="EMBL" id="GEU75003.1"/>
    </source>
</evidence>
<accession>A0A6L2MM04</accession>
<gene>
    <name evidence="1" type="ORF">Tci_046981</name>
</gene>
<protein>
    <recommendedName>
        <fullName evidence="2">Integrase, catalytic region, zinc finger, CCHC-type, peptidase aspartic, catalytic</fullName>
    </recommendedName>
</protein>